<dbReference type="SUPFAM" id="SSF49599">
    <property type="entry name" value="TRAF domain-like"/>
    <property type="match status" value="1"/>
</dbReference>
<dbReference type="InterPro" id="IPR002083">
    <property type="entry name" value="MATH/TRAF_dom"/>
</dbReference>
<dbReference type="EMBL" id="BPLR01008375">
    <property type="protein sequence ID" value="GIY24261.1"/>
    <property type="molecule type" value="Genomic_DNA"/>
</dbReference>
<dbReference type="CDD" id="cd00121">
    <property type="entry name" value="MATH"/>
    <property type="match status" value="1"/>
</dbReference>
<reference evidence="1 2" key="1">
    <citation type="submission" date="2021-06" db="EMBL/GenBank/DDBJ databases">
        <title>Caerostris extrusa draft genome.</title>
        <authorList>
            <person name="Kono N."/>
            <person name="Arakawa K."/>
        </authorList>
    </citation>
    <scope>NUCLEOTIDE SEQUENCE [LARGE SCALE GENOMIC DNA]</scope>
</reference>
<dbReference type="Proteomes" id="UP001054945">
    <property type="component" value="Unassembled WGS sequence"/>
</dbReference>
<comment type="caution">
    <text evidence="1">The sequence shown here is derived from an EMBL/GenBank/DDBJ whole genome shotgun (WGS) entry which is preliminary data.</text>
</comment>
<name>A0AAV4RTW0_CAEEX</name>
<sequence>MAESRQAPFTLVWTIENFSPQTCLTLSSPSFIVESMGNTKWHIELEDLGDFGCSIGREGNEDRGPKRIEIDFEIAVLADNGSVLVSKTGRYVFKKKPYCTYSYLLNLDDPFCGPNGGSLHQEIFLPFDVEYLYLSEYKNEEEVSINPTLEKHSDSNYAISYSISQCWTPVEEKLFAFTDRRCIDYSMMSYSCSIISKRKLIANKDLYLKNDVLLLRCTFKIGMGVVSESVEYSRSTSTSSVKRKQVQQESERVFYFLWYKENLQRRAQ</sequence>
<protein>
    <submittedName>
        <fullName evidence="1">Uncharacterized protein</fullName>
    </submittedName>
</protein>
<accession>A0AAV4RTW0</accession>
<proteinExistence type="predicted"/>
<organism evidence="1 2">
    <name type="scientific">Caerostris extrusa</name>
    <name type="common">Bark spider</name>
    <name type="synonym">Caerostris bankana</name>
    <dbReference type="NCBI Taxonomy" id="172846"/>
    <lineage>
        <taxon>Eukaryota</taxon>
        <taxon>Metazoa</taxon>
        <taxon>Ecdysozoa</taxon>
        <taxon>Arthropoda</taxon>
        <taxon>Chelicerata</taxon>
        <taxon>Arachnida</taxon>
        <taxon>Araneae</taxon>
        <taxon>Araneomorphae</taxon>
        <taxon>Entelegynae</taxon>
        <taxon>Araneoidea</taxon>
        <taxon>Araneidae</taxon>
        <taxon>Caerostris</taxon>
    </lineage>
</organism>
<evidence type="ECO:0000313" key="2">
    <source>
        <dbReference type="Proteomes" id="UP001054945"/>
    </source>
</evidence>
<evidence type="ECO:0000313" key="1">
    <source>
        <dbReference type="EMBL" id="GIY24261.1"/>
    </source>
</evidence>
<keyword evidence="2" id="KW-1185">Reference proteome</keyword>
<dbReference type="AlphaFoldDB" id="A0AAV4RTW0"/>
<gene>
    <name evidence="1" type="primary">AVEN_114563_1</name>
    <name evidence="1" type="ORF">CEXT_414761</name>
</gene>